<dbReference type="Proteomes" id="UP000789920">
    <property type="component" value="Unassembled WGS sequence"/>
</dbReference>
<keyword evidence="2" id="KW-1185">Reference proteome</keyword>
<gene>
    <name evidence="1" type="ORF">RPERSI_LOCUS640</name>
</gene>
<comment type="caution">
    <text evidence="1">The sequence shown here is derived from an EMBL/GenBank/DDBJ whole genome shotgun (WGS) entry which is preliminary data.</text>
</comment>
<organism evidence="1 2">
    <name type="scientific">Racocetra persica</name>
    <dbReference type="NCBI Taxonomy" id="160502"/>
    <lineage>
        <taxon>Eukaryota</taxon>
        <taxon>Fungi</taxon>
        <taxon>Fungi incertae sedis</taxon>
        <taxon>Mucoromycota</taxon>
        <taxon>Glomeromycotina</taxon>
        <taxon>Glomeromycetes</taxon>
        <taxon>Diversisporales</taxon>
        <taxon>Gigasporaceae</taxon>
        <taxon>Racocetra</taxon>
    </lineage>
</organism>
<evidence type="ECO:0000313" key="2">
    <source>
        <dbReference type="Proteomes" id="UP000789920"/>
    </source>
</evidence>
<protein>
    <submittedName>
        <fullName evidence="1">25974_t:CDS:1</fullName>
    </submittedName>
</protein>
<name>A0ACA9KGT7_9GLOM</name>
<sequence>MADTQSRIDSLSERISKFEETDNDHIAAFIESAEHKARIAKLEQNVTIAKKFLIEYSPVFLKGLEFDALFRKYQITLETQGSKHRFHDTSWYKVVKKFEDIVNRDRLK</sequence>
<proteinExistence type="predicted"/>
<dbReference type="EMBL" id="CAJVQC010000496">
    <property type="protein sequence ID" value="CAG8472368.1"/>
    <property type="molecule type" value="Genomic_DNA"/>
</dbReference>
<evidence type="ECO:0000313" key="1">
    <source>
        <dbReference type="EMBL" id="CAG8472368.1"/>
    </source>
</evidence>
<reference evidence="1" key="1">
    <citation type="submission" date="2021-06" db="EMBL/GenBank/DDBJ databases">
        <authorList>
            <person name="Kallberg Y."/>
            <person name="Tangrot J."/>
            <person name="Rosling A."/>
        </authorList>
    </citation>
    <scope>NUCLEOTIDE SEQUENCE</scope>
    <source>
        <strain evidence="1">MA461A</strain>
    </source>
</reference>
<accession>A0ACA9KGT7</accession>